<keyword evidence="4" id="KW-0540">Nuclease</keyword>
<evidence type="ECO:0000256" key="3">
    <source>
        <dbReference type="ARBA" id="ARBA00006958"/>
    </source>
</evidence>
<comment type="caution">
    <text evidence="10">The sequence shown here is derived from an EMBL/GenBank/DDBJ whole genome shotgun (WGS) entry which is preliminary data.</text>
</comment>
<dbReference type="AlphaFoldDB" id="A0A9P0Q781"/>
<dbReference type="Pfam" id="PF13359">
    <property type="entry name" value="DDE_Tnp_4"/>
    <property type="match status" value="1"/>
</dbReference>
<accession>A0A9P0Q781</accession>
<feature type="domain" description="DDE Tnp4" evidence="9">
    <location>
        <begin position="225"/>
        <end position="390"/>
    </location>
</feature>
<comment type="subcellular location">
    <subcellularLocation>
        <location evidence="2">Nucleus</location>
    </subcellularLocation>
</comment>
<dbReference type="PANTHER" id="PTHR22930">
    <property type="match status" value="1"/>
</dbReference>
<reference evidence="10" key="1">
    <citation type="submission" date="2022-03" db="EMBL/GenBank/DDBJ databases">
        <authorList>
            <person name="Sayadi A."/>
        </authorList>
    </citation>
    <scope>NUCLEOTIDE SEQUENCE</scope>
</reference>
<evidence type="ECO:0000256" key="5">
    <source>
        <dbReference type="ARBA" id="ARBA00022723"/>
    </source>
</evidence>
<keyword evidence="8" id="KW-1133">Transmembrane helix</keyword>
<evidence type="ECO:0000256" key="6">
    <source>
        <dbReference type="ARBA" id="ARBA00022801"/>
    </source>
</evidence>
<evidence type="ECO:0000256" key="2">
    <source>
        <dbReference type="ARBA" id="ARBA00004123"/>
    </source>
</evidence>
<dbReference type="GO" id="GO:0016787">
    <property type="term" value="F:hydrolase activity"/>
    <property type="evidence" value="ECO:0007669"/>
    <property type="project" value="UniProtKB-KW"/>
</dbReference>
<organism evidence="10 11">
    <name type="scientific">Acanthoscelides obtectus</name>
    <name type="common">Bean weevil</name>
    <name type="synonym">Bruchus obtectus</name>
    <dbReference type="NCBI Taxonomy" id="200917"/>
    <lineage>
        <taxon>Eukaryota</taxon>
        <taxon>Metazoa</taxon>
        <taxon>Ecdysozoa</taxon>
        <taxon>Arthropoda</taxon>
        <taxon>Hexapoda</taxon>
        <taxon>Insecta</taxon>
        <taxon>Pterygota</taxon>
        <taxon>Neoptera</taxon>
        <taxon>Endopterygota</taxon>
        <taxon>Coleoptera</taxon>
        <taxon>Polyphaga</taxon>
        <taxon>Cucujiformia</taxon>
        <taxon>Chrysomeloidea</taxon>
        <taxon>Chrysomelidae</taxon>
        <taxon>Bruchinae</taxon>
        <taxon>Bruchini</taxon>
        <taxon>Acanthoscelides</taxon>
    </lineage>
</organism>
<dbReference type="InterPro" id="IPR045249">
    <property type="entry name" value="HARBI1-like"/>
</dbReference>
<protein>
    <recommendedName>
        <fullName evidence="9">DDE Tnp4 domain-containing protein</fullName>
    </recommendedName>
</protein>
<keyword evidence="5" id="KW-0479">Metal-binding</keyword>
<feature type="transmembrane region" description="Helical" evidence="8">
    <location>
        <begin position="20"/>
        <end position="39"/>
    </location>
</feature>
<dbReference type="GO" id="GO:0005634">
    <property type="term" value="C:nucleus"/>
    <property type="evidence" value="ECO:0007669"/>
    <property type="project" value="UniProtKB-SubCell"/>
</dbReference>
<gene>
    <name evidence="10" type="ORF">ACAOBT_LOCUS33565</name>
</gene>
<dbReference type="Proteomes" id="UP001152888">
    <property type="component" value="Unassembled WGS sequence"/>
</dbReference>
<evidence type="ECO:0000256" key="8">
    <source>
        <dbReference type="SAM" id="Phobius"/>
    </source>
</evidence>
<evidence type="ECO:0000256" key="1">
    <source>
        <dbReference type="ARBA" id="ARBA00001968"/>
    </source>
</evidence>
<sequence length="466" mass="53874">MKKNKTDEDSETTADIEDTFCLQILITVLYLLHKSFYNIFSLSLGTMDENRFVACAAAISAIMTVCLLLKKNKKKRRLWVRPWIARREQQGIHHTLLRELQFEDLKSYINYLRMDEDSFKFIASKISPLISKQNTHLRNCISVEERLMVTFRFLATGESYTYRSLQYSSRIPQCTLSGIIPETCEAIYQALKGDFLKVPRTEKEWLDIAKDFEDKWNVFNTIGAMDGKHVRITCPDKGGSHHFNYKSYHRIILFALTDANYKFIYIDVGTNGRIGDSGVYNKSKLKKCLADNSILNTPAGKNLPGANIATPYVVLADDAFPLSYNVMKPYPLKNITREEKIYNYRLSRGRRIVESSFGILASRFRVFLTTINLCPEKVTKIVLAACTIHNLLIDRRKHLYTCHEIISRSRKGHTFLDVLSHEELQELQTLTTQTRTVGNRHGREIRENFKIFYNGAGKVPWQEEYA</sequence>
<name>A0A9P0Q781_ACAOB</name>
<evidence type="ECO:0000256" key="4">
    <source>
        <dbReference type="ARBA" id="ARBA00022722"/>
    </source>
</evidence>
<proteinExistence type="inferred from homology"/>
<keyword evidence="8" id="KW-0472">Membrane</keyword>
<comment type="cofactor">
    <cofactor evidence="1">
        <name>a divalent metal cation</name>
        <dbReference type="ChEBI" id="CHEBI:60240"/>
    </cofactor>
</comment>
<feature type="transmembrane region" description="Helical" evidence="8">
    <location>
        <begin position="51"/>
        <end position="69"/>
    </location>
</feature>
<dbReference type="EMBL" id="CAKOFQ010008346">
    <property type="protein sequence ID" value="CAH2013589.1"/>
    <property type="molecule type" value="Genomic_DNA"/>
</dbReference>
<comment type="similarity">
    <text evidence="3">Belongs to the HARBI1 family.</text>
</comment>
<evidence type="ECO:0000313" key="10">
    <source>
        <dbReference type="EMBL" id="CAH2013589.1"/>
    </source>
</evidence>
<keyword evidence="7" id="KW-0539">Nucleus</keyword>
<keyword evidence="8" id="KW-0812">Transmembrane</keyword>
<evidence type="ECO:0000259" key="9">
    <source>
        <dbReference type="Pfam" id="PF13359"/>
    </source>
</evidence>
<evidence type="ECO:0000313" key="11">
    <source>
        <dbReference type="Proteomes" id="UP001152888"/>
    </source>
</evidence>
<dbReference type="InterPro" id="IPR027806">
    <property type="entry name" value="HARBI1_dom"/>
</dbReference>
<dbReference type="PANTHER" id="PTHR22930:SF258">
    <property type="entry name" value="PROTEIN ALP1-LIKE ISOFORM X1"/>
    <property type="match status" value="1"/>
</dbReference>
<dbReference type="OrthoDB" id="6761337at2759"/>
<keyword evidence="6" id="KW-0378">Hydrolase</keyword>
<keyword evidence="11" id="KW-1185">Reference proteome</keyword>
<dbReference type="GO" id="GO:0046872">
    <property type="term" value="F:metal ion binding"/>
    <property type="evidence" value="ECO:0007669"/>
    <property type="project" value="UniProtKB-KW"/>
</dbReference>
<dbReference type="GO" id="GO:0004518">
    <property type="term" value="F:nuclease activity"/>
    <property type="evidence" value="ECO:0007669"/>
    <property type="project" value="UniProtKB-KW"/>
</dbReference>
<evidence type="ECO:0000256" key="7">
    <source>
        <dbReference type="ARBA" id="ARBA00023242"/>
    </source>
</evidence>